<reference evidence="3" key="1">
    <citation type="journal article" date="2020" name="J. ISSAAS">
        <title>Lactobacilli and other gastrointestinal microbiota of Peromyscus leucopus, reservoir host for agents of Lyme disease and other zoonoses in North America.</title>
        <authorList>
            <person name="Milovic A."/>
            <person name="Bassam K."/>
            <person name="Shao H."/>
            <person name="Chatzistamou I."/>
            <person name="Tufts D.M."/>
            <person name="Diuk-Wasser M."/>
            <person name="Barbour A.G."/>
        </authorList>
    </citation>
    <scope>NUCLEOTIDE SEQUENCE</scope>
    <source>
        <strain evidence="3">LL50</strain>
    </source>
</reference>
<sequence>MMDVEGKTIPKLLREKVLKYSDVPAQYSRNNSGEFDFLTFSQMWDCAMNFAGALISHNVERGEKIGLIADDRKEWQQASLGILSVGAVDVPRGTDASREDLKYILSFVECKICIAETSSAAKKILDSKNDLPALKTLIMFDEPSEEIVSLAKDCEITLFKFDKMLEEGKKFREENSGKVESELEKGNWDDVATVIFTSGTTGTPKGVVITHGNFLSQLIEVTDRIWLRPNERALCILPVWHVFMREVEYVILSQGCALCYSKPIGSVLLGDLTKLNPAILPAVPRVFESVLEGINRKMRRAGGITLAMYTFFVHAAILHSRMHRKLFRQNIRFRKEFMPFWWVILVLPWLLLWPIKLLGNVLVFKKIRAMLGTEFRAGVAGGGAYPKSVDEFFWAIGVNIVEGYGLTETSPIVSVRFIDKPIFGSIGTPLYGVEARIVDMEGNVLPKCQKGVLQIKGPTVMQGYYNRPELTAKAISSDGWLDTGDLAIIGMGGELKILGRVKDTIVLRGGENVEPIPLEMKLTESMYISTAVVIGQDERNLGALILPNQEELVLWAQSNSVKFDSFEDLVKTQEAYQFIDGIVRETICAKNGFRAFERIPRFALLSKPFEVGRELSAKQELMRYKITELYPNEVKSIFRE</sequence>
<evidence type="ECO:0000256" key="1">
    <source>
        <dbReference type="SAM" id="Phobius"/>
    </source>
</evidence>
<dbReference type="PROSITE" id="PS00455">
    <property type="entry name" value="AMP_BINDING"/>
    <property type="match status" value="1"/>
</dbReference>
<gene>
    <name evidence="3" type="ORF">Unknown280_1730</name>
</gene>
<dbReference type="EMBL" id="MN577574">
    <property type="protein sequence ID" value="QGT51481.1"/>
    <property type="molecule type" value="Genomic_DNA"/>
</dbReference>
<dbReference type="PANTHER" id="PTHR43813:SF1">
    <property type="entry name" value="ACYL-ACTIVATING ENZYME 16, CHLOROPLASTIC-RELATED"/>
    <property type="match status" value="1"/>
</dbReference>
<accession>A0A650EQ57</accession>
<dbReference type="PANTHER" id="PTHR43813">
    <property type="entry name" value="ACYL-ACTIVATING ENZYME 16, CHLOROPLASTIC-RELATED"/>
    <property type="match status" value="1"/>
</dbReference>
<dbReference type="InterPro" id="IPR020845">
    <property type="entry name" value="AMP-binding_CS"/>
</dbReference>
<dbReference type="GO" id="GO:0016874">
    <property type="term" value="F:ligase activity"/>
    <property type="evidence" value="ECO:0007669"/>
    <property type="project" value="UniProtKB-KW"/>
</dbReference>
<evidence type="ECO:0000313" key="3">
    <source>
        <dbReference type="EMBL" id="QGT51481.1"/>
    </source>
</evidence>
<dbReference type="Pfam" id="PF23562">
    <property type="entry name" value="AMP-binding_C_3"/>
    <property type="match status" value="1"/>
</dbReference>
<keyword evidence="1" id="KW-0472">Membrane</keyword>
<dbReference type="InterPro" id="IPR052987">
    <property type="entry name" value="Chloroplast_AMP-bd_Enzymes"/>
</dbReference>
<dbReference type="InterPro" id="IPR042099">
    <property type="entry name" value="ANL_N_sf"/>
</dbReference>
<dbReference type="Pfam" id="PF00501">
    <property type="entry name" value="AMP-binding"/>
    <property type="match status" value="1"/>
</dbReference>
<organism evidence="3">
    <name type="scientific">uncultured Spirochaetaceae bacterium</name>
    <dbReference type="NCBI Taxonomy" id="201186"/>
    <lineage>
        <taxon>Bacteria</taxon>
        <taxon>Pseudomonadati</taxon>
        <taxon>Spirochaetota</taxon>
        <taxon>Spirochaetia</taxon>
        <taxon>Spirochaetales</taxon>
        <taxon>Spirochaetaceae</taxon>
        <taxon>environmental samples</taxon>
    </lineage>
</organism>
<feature type="transmembrane region" description="Helical" evidence="1">
    <location>
        <begin position="301"/>
        <end position="320"/>
    </location>
</feature>
<keyword evidence="1" id="KW-1133">Transmembrane helix</keyword>
<feature type="domain" description="AMP-dependent synthetase/ligase" evidence="2">
    <location>
        <begin position="15"/>
        <end position="465"/>
    </location>
</feature>
<dbReference type="AlphaFoldDB" id="A0A650EQ57"/>
<name>A0A650EQ57_9SPIO</name>
<proteinExistence type="predicted"/>
<protein>
    <submittedName>
        <fullName evidence="3">Long-chain-fatty-acid--CoA ligase</fullName>
    </submittedName>
</protein>
<keyword evidence="3" id="KW-0436">Ligase</keyword>
<dbReference type="InterPro" id="IPR000873">
    <property type="entry name" value="AMP-dep_synth/lig_dom"/>
</dbReference>
<dbReference type="SUPFAM" id="SSF56801">
    <property type="entry name" value="Acetyl-CoA synthetase-like"/>
    <property type="match status" value="1"/>
</dbReference>
<evidence type="ECO:0000259" key="2">
    <source>
        <dbReference type="Pfam" id="PF00501"/>
    </source>
</evidence>
<feature type="transmembrane region" description="Helical" evidence="1">
    <location>
        <begin position="340"/>
        <end position="363"/>
    </location>
</feature>
<keyword evidence="1" id="KW-0812">Transmembrane</keyword>
<dbReference type="Gene3D" id="3.40.50.12780">
    <property type="entry name" value="N-terminal domain of ligase-like"/>
    <property type="match status" value="2"/>
</dbReference>